<reference evidence="5" key="3">
    <citation type="submission" date="2023-05" db="EMBL/GenBank/DDBJ databases">
        <authorList>
            <person name="Smith C.H."/>
        </authorList>
    </citation>
    <scope>NUCLEOTIDE SEQUENCE</scope>
    <source>
        <strain evidence="5">CHS0354</strain>
        <tissue evidence="5">Mantle</tissue>
    </source>
</reference>
<organism evidence="5 6">
    <name type="scientific">Potamilus streckersoni</name>
    <dbReference type="NCBI Taxonomy" id="2493646"/>
    <lineage>
        <taxon>Eukaryota</taxon>
        <taxon>Metazoa</taxon>
        <taxon>Spiralia</taxon>
        <taxon>Lophotrochozoa</taxon>
        <taxon>Mollusca</taxon>
        <taxon>Bivalvia</taxon>
        <taxon>Autobranchia</taxon>
        <taxon>Heteroconchia</taxon>
        <taxon>Palaeoheterodonta</taxon>
        <taxon>Unionida</taxon>
        <taxon>Unionoidea</taxon>
        <taxon>Unionidae</taxon>
        <taxon>Ambleminae</taxon>
        <taxon>Lampsilini</taxon>
        <taxon>Potamilus</taxon>
    </lineage>
</organism>
<dbReference type="GO" id="GO:0000214">
    <property type="term" value="C:tRNA-intron endonuclease complex"/>
    <property type="evidence" value="ECO:0007669"/>
    <property type="project" value="TreeGrafter"/>
</dbReference>
<dbReference type="PANTHER" id="PTHR21027">
    <property type="entry name" value="TRNA-SPLICING ENDONUCLEASE SUBUNIT SEN54"/>
    <property type="match status" value="1"/>
</dbReference>
<dbReference type="Proteomes" id="UP001195483">
    <property type="component" value="Unassembled WGS sequence"/>
</dbReference>
<evidence type="ECO:0000256" key="2">
    <source>
        <dbReference type="ARBA" id="ARBA00022694"/>
    </source>
</evidence>
<dbReference type="Pfam" id="PF12928">
    <property type="entry name" value="tRNA_int_end_N2"/>
    <property type="match status" value="1"/>
</dbReference>
<evidence type="ECO:0000313" key="6">
    <source>
        <dbReference type="Proteomes" id="UP001195483"/>
    </source>
</evidence>
<dbReference type="AlphaFoldDB" id="A0AAE0SW52"/>
<comment type="similarity">
    <text evidence="1">Belongs to the SEN54 family.</text>
</comment>
<reference evidence="5" key="1">
    <citation type="journal article" date="2021" name="Genome Biol. Evol.">
        <title>A High-Quality Reference Genome for a Parasitic Bivalve with Doubly Uniparental Inheritance (Bivalvia: Unionida).</title>
        <authorList>
            <person name="Smith C.H."/>
        </authorList>
    </citation>
    <scope>NUCLEOTIDE SEQUENCE</scope>
    <source>
        <strain evidence="5">CHS0354</strain>
    </source>
</reference>
<keyword evidence="6" id="KW-1185">Reference proteome</keyword>
<gene>
    <name evidence="5" type="ORF">CHS0354_028683</name>
</gene>
<sequence length="694" mass="79789">MHTSLSGEKLFRFRTPLDKSLPQKGGIKDFAPDGSWLQAKKLEKFYEERLQALSEPRVEKSSDLVKGEWNPEKCLVEFEKEKGKFWIHMGFVDVKRKWLYPEEALFLMETSVLEVWYRGLPISLQQAYTFFLVGSLSMEQYQVYLHLRRIGYVVLRHQGRLNFTRYEKQLGLDKYANKKQRKRKQNEKQENPSDKKSEEQISSEMFIPTKSEEADTAAENFNVSARKKHKILIDLPCAKDHSKENSFRMDASVTVDTYVTMETNGSKYKCLQNDKGIDESVDITSCNGNGDKINESNSCSSLDGESHDSVNTSQNNKVCAEFGANRHKCLEMDDECSETINIAISLSKDGKGLTSGLIDQEEPICDTSAAEVKCKHPDESPKSHSMENFQKHLEESDLLDTHSGKLAPVCRVRNHQGWYTSDDLNEWYNLICYNAANNQNLQMVEPDNSLQVVFESDLNQNLHRNVIFPDIGEKDMLVLRRPDDRLLPENITLSDSSLIFNVQNYHKTKSKTRDSRREQNIPYLYELDFSYAGFMRSKFRGQARSWKEYRECVKREEFDASGSTPVQYLWQESEEVVPLVRPENAVSTAAVLQKLQIIQEVDVTKMCKWPNNKEKISYDVYLPDLKFKKSQPGIPNHRICVVRSVDPPPSISEVSALYGYLDDDIPIHWAVVDNGEIAFYEFSPISLPVDITVG</sequence>
<dbReference type="InterPro" id="IPR024337">
    <property type="entry name" value="tRNA_splic_suSen54"/>
</dbReference>
<proteinExistence type="inferred from homology"/>
<comment type="caution">
    <text evidence="5">The sequence shown here is derived from an EMBL/GenBank/DDBJ whole genome shotgun (WGS) entry which is preliminary data.</text>
</comment>
<evidence type="ECO:0000256" key="1">
    <source>
        <dbReference type="ARBA" id="ARBA00005736"/>
    </source>
</evidence>
<dbReference type="GO" id="GO:0000379">
    <property type="term" value="P:tRNA-type intron splice site recognition and cleavage"/>
    <property type="evidence" value="ECO:0007669"/>
    <property type="project" value="TreeGrafter"/>
</dbReference>
<keyword evidence="2" id="KW-0819">tRNA processing</keyword>
<evidence type="ECO:0000259" key="4">
    <source>
        <dbReference type="Pfam" id="PF12928"/>
    </source>
</evidence>
<feature type="region of interest" description="Disordered" evidence="3">
    <location>
        <begin position="177"/>
        <end position="209"/>
    </location>
</feature>
<name>A0AAE0SW52_9BIVA</name>
<dbReference type="PANTHER" id="PTHR21027:SF1">
    <property type="entry name" value="TRNA-SPLICING ENDONUCLEASE SUBUNIT SEN54"/>
    <property type="match status" value="1"/>
</dbReference>
<dbReference type="InterPro" id="IPR024336">
    <property type="entry name" value="tRNA_splic_suSen54_N"/>
</dbReference>
<protein>
    <recommendedName>
        <fullName evidence="4">tRNA-splicing endonuclease subunit Sen54 N-terminal domain-containing protein</fullName>
    </recommendedName>
</protein>
<feature type="domain" description="tRNA-splicing endonuclease subunit Sen54 N-terminal" evidence="4">
    <location>
        <begin position="51"/>
        <end position="117"/>
    </location>
</feature>
<feature type="compositionally biased region" description="Basic and acidic residues" evidence="3">
    <location>
        <begin position="186"/>
        <end position="199"/>
    </location>
</feature>
<evidence type="ECO:0000256" key="3">
    <source>
        <dbReference type="SAM" id="MobiDB-lite"/>
    </source>
</evidence>
<accession>A0AAE0SW52</accession>
<reference evidence="5" key="2">
    <citation type="journal article" date="2021" name="Genome Biol. Evol.">
        <title>Developing a high-quality reference genome for a parasitic bivalve with doubly uniparental inheritance (Bivalvia: Unionida).</title>
        <authorList>
            <person name="Smith C.H."/>
        </authorList>
    </citation>
    <scope>NUCLEOTIDE SEQUENCE</scope>
    <source>
        <strain evidence="5">CHS0354</strain>
        <tissue evidence="5">Mantle</tissue>
    </source>
</reference>
<evidence type="ECO:0000313" key="5">
    <source>
        <dbReference type="EMBL" id="KAK3599317.1"/>
    </source>
</evidence>
<dbReference type="EMBL" id="JAEAOA010001716">
    <property type="protein sequence ID" value="KAK3599317.1"/>
    <property type="molecule type" value="Genomic_DNA"/>
</dbReference>